<dbReference type="EMBL" id="AXCM01000643">
    <property type="status" value="NOT_ANNOTATED_CDS"/>
    <property type="molecule type" value="Genomic_DNA"/>
</dbReference>
<dbReference type="AlphaFoldDB" id="A0A182LUH6"/>
<evidence type="ECO:0000256" key="2">
    <source>
        <dbReference type="SAM" id="SignalP"/>
    </source>
</evidence>
<reference evidence="3" key="2">
    <citation type="submission" date="2020-05" db="UniProtKB">
        <authorList>
            <consortium name="EnsemblMetazoa"/>
        </authorList>
    </citation>
    <scope>IDENTIFICATION</scope>
    <source>
        <strain evidence="3">A-37</strain>
    </source>
</reference>
<keyword evidence="4" id="KW-1185">Reference proteome</keyword>
<accession>A0A182LUH6</accession>
<dbReference type="Proteomes" id="UP000075883">
    <property type="component" value="Unassembled WGS sequence"/>
</dbReference>
<feature type="signal peptide" evidence="2">
    <location>
        <begin position="1"/>
        <end position="21"/>
    </location>
</feature>
<keyword evidence="2" id="KW-0732">Signal</keyword>
<dbReference type="VEuPathDB" id="VectorBase:ACUA002279"/>
<sequence>MHKLWFTFTVVLVLATIGSYAVDAKKKLINNKYGDGDFEFIDEHYNQTVGLLPSFAIVPASAPDDVVPYGKQLKKEEQPQWRLSGYRRNQREPSRNVLQRPKSTKNMTSIHV</sequence>
<reference evidence="4" key="1">
    <citation type="submission" date="2013-09" db="EMBL/GenBank/DDBJ databases">
        <title>The Genome Sequence of Anopheles culicifacies species A.</title>
        <authorList>
            <consortium name="The Broad Institute Genomics Platform"/>
            <person name="Neafsey D.E."/>
            <person name="Besansky N."/>
            <person name="Howell P."/>
            <person name="Walton C."/>
            <person name="Young S.K."/>
            <person name="Zeng Q."/>
            <person name="Gargeya S."/>
            <person name="Fitzgerald M."/>
            <person name="Haas B."/>
            <person name="Abouelleil A."/>
            <person name="Allen A.W."/>
            <person name="Alvarado L."/>
            <person name="Arachchi H.M."/>
            <person name="Berlin A.M."/>
            <person name="Chapman S.B."/>
            <person name="Gainer-Dewar J."/>
            <person name="Goldberg J."/>
            <person name="Griggs A."/>
            <person name="Gujja S."/>
            <person name="Hansen M."/>
            <person name="Howarth C."/>
            <person name="Imamovic A."/>
            <person name="Ireland A."/>
            <person name="Larimer J."/>
            <person name="McCowan C."/>
            <person name="Murphy C."/>
            <person name="Pearson M."/>
            <person name="Poon T.W."/>
            <person name="Priest M."/>
            <person name="Roberts A."/>
            <person name="Saif S."/>
            <person name="Shea T."/>
            <person name="Sisk P."/>
            <person name="Sykes S."/>
            <person name="Wortman J."/>
            <person name="Nusbaum C."/>
            <person name="Birren B."/>
        </authorList>
    </citation>
    <scope>NUCLEOTIDE SEQUENCE [LARGE SCALE GENOMIC DNA]</scope>
    <source>
        <strain evidence="4">A-37</strain>
    </source>
</reference>
<proteinExistence type="predicted"/>
<feature type="region of interest" description="Disordered" evidence="1">
    <location>
        <begin position="78"/>
        <end position="112"/>
    </location>
</feature>
<evidence type="ECO:0000313" key="3">
    <source>
        <dbReference type="EnsemblMetazoa" id="ACUA002279-PA"/>
    </source>
</evidence>
<protein>
    <submittedName>
        <fullName evidence="3">Uncharacterized protein</fullName>
    </submittedName>
</protein>
<organism evidence="3 4">
    <name type="scientific">Anopheles culicifacies</name>
    <dbReference type="NCBI Taxonomy" id="139723"/>
    <lineage>
        <taxon>Eukaryota</taxon>
        <taxon>Metazoa</taxon>
        <taxon>Ecdysozoa</taxon>
        <taxon>Arthropoda</taxon>
        <taxon>Hexapoda</taxon>
        <taxon>Insecta</taxon>
        <taxon>Pterygota</taxon>
        <taxon>Neoptera</taxon>
        <taxon>Endopterygota</taxon>
        <taxon>Diptera</taxon>
        <taxon>Nematocera</taxon>
        <taxon>Culicoidea</taxon>
        <taxon>Culicidae</taxon>
        <taxon>Anophelinae</taxon>
        <taxon>Anopheles</taxon>
        <taxon>culicifacies species complex</taxon>
    </lineage>
</organism>
<feature type="chain" id="PRO_5008127461" evidence="2">
    <location>
        <begin position="22"/>
        <end position="112"/>
    </location>
</feature>
<evidence type="ECO:0000313" key="4">
    <source>
        <dbReference type="Proteomes" id="UP000075883"/>
    </source>
</evidence>
<dbReference type="EnsemblMetazoa" id="ACUA002279-RA">
    <property type="protein sequence ID" value="ACUA002279-PA"/>
    <property type="gene ID" value="ACUA002279"/>
</dbReference>
<name>A0A182LUH6_9DIPT</name>
<evidence type="ECO:0000256" key="1">
    <source>
        <dbReference type="SAM" id="MobiDB-lite"/>
    </source>
</evidence>